<dbReference type="GO" id="GO:0097367">
    <property type="term" value="F:carbohydrate derivative binding"/>
    <property type="evidence" value="ECO:0007669"/>
    <property type="project" value="InterPro"/>
</dbReference>
<evidence type="ECO:0000313" key="2">
    <source>
        <dbReference type="EMBL" id="EDO62105.1"/>
    </source>
</evidence>
<dbReference type="Pfam" id="PF01418">
    <property type="entry name" value="HTH_6"/>
    <property type="match status" value="1"/>
</dbReference>
<feature type="domain" description="HTH rpiR-type" evidence="1">
    <location>
        <begin position="8"/>
        <end position="84"/>
    </location>
</feature>
<evidence type="ECO:0000259" key="1">
    <source>
        <dbReference type="PROSITE" id="PS51071"/>
    </source>
</evidence>
<proteinExistence type="predicted"/>
<dbReference type="Gene3D" id="1.10.10.10">
    <property type="entry name" value="Winged helix-like DNA-binding domain superfamily/Winged helix DNA-binding domain"/>
    <property type="match status" value="1"/>
</dbReference>
<dbReference type="EMBL" id="ABCB02000016">
    <property type="protein sequence ID" value="EDO62105.1"/>
    <property type="molecule type" value="Genomic_DNA"/>
</dbReference>
<dbReference type="PROSITE" id="PS51071">
    <property type="entry name" value="HTH_RPIR"/>
    <property type="match status" value="1"/>
</dbReference>
<comment type="caution">
    <text evidence="2">The sequence shown here is derived from an EMBL/GenBank/DDBJ whole genome shotgun (WGS) entry which is preliminary data.</text>
</comment>
<accession>A7VQY3</accession>
<keyword evidence="5" id="KW-1185">Reference proteome</keyword>
<dbReference type="GO" id="GO:0003677">
    <property type="term" value="F:DNA binding"/>
    <property type="evidence" value="ECO:0007669"/>
    <property type="project" value="InterPro"/>
</dbReference>
<gene>
    <name evidence="3" type="ORF">CH238_06360</name>
    <name evidence="2" type="ORF">CLOLEP_00965</name>
</gene>
<protein>
    <recommendedName>
        <fullName evidence="1">HTH rpiR-type domain-containing protein</fullName>
    </recommendedName>
</protein>
<dbReference type="InterPro" id="IPR000281">
    <property type="entry name" value="HTH_RpiR"/>
</dbReference>
<dbReference type="PANTHER" id="PTHR30514:SF1">
    <property type="entry name" value="HTH-TYPE TRANSCRIPTIONAL REGULATOR HEXR-RELATED"/>
    <property type="match status" value="1"/>
</dbReference>
<sequence>MNTKEFSLMQKLIDYASSSNLDHTSGILAYYLLLNYSKLEKLTLKIVTEECFVSVSSVRRFCRKLGYDNFSDLVKAKIHNPENQQSIALSNLDHGWYHPHILRTEINDTMYSILRTIPSSLIHQIANDILNADAVLLFCARPYSLWLREFQSQLIAWNKSVYILEEIKLYYPTIKQLGTNLCNIIVSPMAFIVEPLAQDFISIPGIKALVTSLSVLQNASFEKYLQYFDRIFPLKFKTNHYDYLEIYGKYAVGYLFDIILGEVIKLVRENRSSIVPSIKKPFADRSLKRQHITEKTVSEA</sequence>
<dbReference type="InterPro" id="IPR009057">
    <property type="entry name" value="Homeodomain-like_sf"/>
</dbReference>
<reference evidence="2 4" key="1">
    <citation type="submission" date="2007-08" db="EMBL/GenBank/DDBJ databases">
        <title>Draft genome sequence of Clostridium leptum (DSM 753).</title>
        <authorList>
            <person name="Sudarsanam P."/>
            <person name="Ley R."/>
            <person name="Guruge J."/>
            <person name="Turnbaugh P.J."/>
            <person name="Mahowald M."/>
            <person name="Liep D."/>
            <person name="Gordon J."/>
        </authorList>
    </citation>
    <scope>NUCLEOTIDE SEQUENCE [LARGE SCALE GENOMIC DNA]</scope>
    <source>
        <strain evidence="2 4">DSM 753</strain>
    </source>
</reference>
<dbReference type="InterPro" id="IPR036388">
    <property type="entry name" value="WH-like_DNA-bd_sf"/>
</dbReference>
<organism evidence="2 4">
    <name type="scientific">[Clostridium] leptum DSM 753</name>
    <dbReference type="NCBI Taxonomy" id="428125"/>
    <lineage>
        <taxon>Bacteria</taxon>
        <taxon>Bacillati</taxon>
        <taxon>Bacillota</taxon>
        <taxon>Clostridia</taxon>
        <taxon>Eubacteriales</taxon>
        <taxon>Oscillospiraceae</taxon>
        <taxon>Oscillospiraceae incertae sedis</taxon>
    </lineage>
</organism>
<evidence type="ECO:0000313" key="5">
    <source>
        <dbReference type="Proteomes" id="UP000220611"/>
    </source>
</evidence>
<evidence type="ECO:0000313" key="4">
    <source>
        <dbReference type="Proteomes" id="UP000003490"/>
    </source>
</evidence>
<dbReference type="PANTHER" id="PTHR30514">
    <property type="entry name" value="GLUCOKINASE"/>
    <property type="match status" value="1"/>
</dbReference>
<reference evidence="3 5" key="3">
    <citation type="submission" date="2017-07" db="EMBL/GenBank/DDBJ databases">
        <title>Prevalence of linear plasmids in Cutibacterium (Propionibacterium) acnes isolates obtained from prostatic tissue.</title>
        <authorList>
            <person name="Davidsson S."/>
            <person name="Carlsson J."/>
            <person name="Molling P."/>
            <person name="Andren O."/>
            <person name="Andersson S.-O."/>
            <person name="Brzuszkiewicz E."/>
            <person name="Poehlein A."/>
            <person name="Al-Zeer M."/>
            <person name="Brinkmann V."/>
            <person name="Scavenius C."/>
            <person name="Nazipi S."/>
            <person name="Soderquist B."/>
            <person name="Bruggemann H."/>
        </authorList>
    </citation>
    <scope>NUCLEOTIDE SEQUENCE [LARGE SCALE GENOMIC DNA]</scope>
    <source>
        <strain evidence="3 5">DSM 753</strain>
    </source>
</reference>
<dbReference type="Proteomes" id="UP000220611">
    <property type="component" value="Unassembled WGS sequence"/>
</dbReference>
<dbReference type="Proteomes" id="UP000003490">
    <property type="component" value="Unassembled WGS sequence"/>
</dbReference>
<dbReference type="EMBL" id="NOXF01000003">
    <property type="protein sequence ID" value="PEQ25056.1"/>
    <property type="molecule type" value="Genomic_DNA"/>
</dbReference>
<dbReference type="eggNOG" id="ENOG5033NIC">
    <property type="taxonomic scope" value="Bacteria"/>
</dbReference>
<dbReference type="OrthoDB" id="63027at2"/>
<dbReference type="InterPro" id="IPR047640">
    <property type="entry name" value="RpiR-like"/>
</dbReference>
<name>A7VQY3_9FIRM</name>
<evidence type="ECO:0000313" key="3">
    <source>
        <dbReference type="EMBL" id="PEQ25056.1"/>
    </source>
</evidence>
<reference evidence="2 4" key="2">
    <citation type="submission" date="2007-08" db="EMBL/GenBank/DDBJ databases">
        <authorList>
            <person name="Fulton L."/>
            <person name="Clifton S."/>
            <person name="Fulton B."/>
            <person name="Xu J."/>
            <person name="Minx P."/>
            <person name="Pepin K.H."/>
            <person name="Johnson M."/>
            <person name="Thiruvilangam P."/>
            <person name="Bhonagiri V."/>
            <person name="Nash W.E."/>
            <person name="Wang C."/>
            <person name="Mardis E.R."/>
            <person name="Wilson R.K."/>
        </authorList>
    </citation>
    <scope>NUCLEOTIDE SEQUENCE [LARGE SCALE GENOMIC DNA]</scope>
    <source>
        <strain evidence="2 4">DSM 753</strain>
    </source>
</reference>
<dbReference type="GO" id="GO:0003700">
    <property type="term" value="F:DNA-binding transcription factor activity"/>
    <property type="evidence" value="ECO:0007669"/>
    <property type="project" value="InterPro"/>
</dbReference>
<dbReference type="HOGENOM" id="CLU_055769_6_0_9"/>
<dbReference type="AlphaFoldDB" id="A7VQY3"/>
<dbReference type="SUPFAM" id="SSF46689">
    <property type="entry name" value="Homeodomain-like"/>
    <property type="match status" value="1"/>
</dbReference>